<dbReference type="InterPro" id="IPR052206">
    <property type="entry name" value="Retinol_saturase"/>
</dbReference>
<reference evidence="7 8" key="1">
    <citation type="journal article" date="2023" name="Commun. Biol.">
        <title>Genome analysis of Parmales, the sister group of diatoms, reveals the evolutionary specialization of diatoms from phago-mixotrophs to photoautotrophs.</title>
        <authorList>
            <person name="Ban H."/>
            <person name="Sato S."/>
            <person name="Yoshikawa S."/>
            <person name="Yamada K."/>
            <person name="Nakamura Y."/>
            <person name="Ichinomiya M."/>
            <person name="Sato N."/>
            <person name="Blanc-Mathieu R."/>
            <person name="Endo H."/>
            <person name="Kuwata A."/>
            <person name="Ogata H."/>
        </authorList>
    </citation>
    <scope>NUCLEOTIDE SEQUENCE [LARGE SCALE GENOMIC DNA]</scope>
</reference>
<dbReference type="Gene3D" id="3.50.50.60">
    <property type="entry name" value="FAD/NAD(P)-binding domain"/>
    <property type="match status" value="2"/>
</dbReference>
<keyword evidence="8" id="KW-1185">Reference proteome</keyword>
<evidence type="ECO:0000313" key="8">
    <source>
        <dbReference type="Proteomes" id="UP001165060"/>
    </source>
</evidence>
<keyword evidence="5" id="KW-0521">NADP</keyword>
<proteinExistence type="inferred from homology"/>
<dbReference type="PANTHER" id="PTHR46091:SF3">
    <property type="entry name" value="AMINE OXIDASE DOMAIN-CONTAINING PROTEIN"/>
    <property type="match status" value="1"/>
</dbReference>
<dbReference type="Proteomes" id="UP001165060">
    <property type="component" value="Unassembled WGS sequence"/>
</dbReference>
<dbReference type="SUPFAM" id="SSF51905">
    <property type="entry name" value="FAD/NAD(P)-binding domain"/>
    <property type="match status" value="1"/>
</dbReference>
<gene>
    <name evidence="7" type="ORF">TeGR_g9523</name>
</gene>
<evidence type="ECO:0000256" key="6">
    <source>
        <dbReference type="ARBA" id="ARBA00023027"/>
    </source>
</evidence>
<dbReference type="PANTHER" id="PTHR46091">
    <property type="entry name" value="BLR7054 PROTEIN"/>
    <property type="match status" value="1"/>
</dbReference>
<evidence type="ECO:0000256" key="2">
    <source>
        <dbReference type="ARBA" id="ARBA00022630"/>
    </source>
</evidence>
<comment type="caution">
    <text evidence="7">The sequence shown here is derived from an EMBL/GenBank/DDBJ whole genome shotgun (WGS) entry which is preliminary data.</text>
</comment>
<keyword evidence="6" id="KW-0520">NAD</keyword>
<keyword evidence="2" id="KW-0285">Flavoprotein</keyword>
<evidence type="ECO:0000256" key="3">
    <source>
        <dbReference type="ARBA" id="ARBA00022729"/>
    </source>
</evidence>
<evidence type="ECO:0000256" key="5">
    <source>
        <dbReference type="ARBA" id="ARBA00022857"/>
    </source>
</evidence>
<evidence type="ECO:0000256" key="1">
    <source>
        <dbReference type="ARBA" id="ARBA00005855"/>
    </source>
</evidence>
<dbReference type="EMBL" id="BRYB01004167">
    <property type="protein sequence ID" value="GMI26730.1"/>
    <property type="molecule type" value="Genomic_DNA"/>
</dbReference>
<dbReference type="Pfam" id="PF13450">
    <property type="entry name" value="NAD_binding_8"/>
    <property type="match status" value="1"/>
</dbReference>
<accession>A0ABQ6MI38</accession>
<name>A0ABQ6MI38_9STRA</name>
<evidence type="ECO:0008006" key="9">
    <source>
        <dbReference type="Google" id="ProtNLM"/>
    </source>
</evidence>
<dbReference type="InterPro" id="IPR036188">
    <property type="entry name" value="FAD/NAD-bd_sf"/>
</dbReference>
<keyword evidence="3" id="KW-0732">Signal</keyword>
<evidence type="ECO:0000313" key="7">
    <source>
        <dbReference type="EMBL" id="GMI26730.1"/>
    </source>
</evidence>
<protein>
    <recommendedName>
        <fullName evidence="9">Amine oxidase domain-containing protein</fullName>
    </recommendedName>
</protein>
<evidence type="ECO:0000256" key="4">
    <source>
        <dbReference type="ARBA" id="ARBA00022827"/>
    </source>
</evidence>
<keyword evidence="4" id="KW-0274">FAD</keyword>
<sequence length="622" mass="67404">MDRDTRQKIAAASAAAAALAGAALYAILKPRAPLLTDQDRKDHFLHLDHIGSQAAQPSPGWVAPHRVRLSKKSLAQVPANLDVVIVGSGLGALTVGSLLSQRGYSVCLLEQHDQAGGCLHTFAEKNYEFDVGLHYIGGGVGNRWSPVRKMFDAVTGGIVDWCKLDDPYDIAVNTGTGEVVPFYGDYDRTKGEIKKVLGEEDHRGVDRFFASLDVTQLRLGGWLASKALSPLMRKILHPFITLFSKGVLNVTTMDWVRSCGVKSTKAAGILTYLYGDYGLNPAQSTWGIHAAVFGHWKGGAYYPYGGSSTLAMGACEVIRKKGGHTFVNAPVKRIIVENNRAVGVELEKGQVIKAKYVVSDAGARNTYTRLLTEAEAKYATTPEFVDALIDGGKDAKSPGGTIPGAMAPSCTLLNLFVGFDKNCEDLGIPATNAWVSPSWDHDKNAADFLKGNGEGEFPVVFIGSNSAKDESYKKRYGENRGSIMVLAPVNYAWFKEWENSRVHARGDDYDKMKKFWTDKLFDALYKQYPQVKGHVVFNDLGTPLSNNYYLGVQHGEVYGLTHSTDRTWGFAKELSATCNIKGLYLTGQDLMSAGVVAALGGGVITTAAISKVAALSHVHNLL</sequence>
<organism evidence="7 8">
    <name type="scientific">Tetraparma gracilis</name>
    <dbReference type="NCBI Taxonomy" id="2962635"/>
    <lineage>
        <taxon>Eukaryota</taxon>
        <taxon>Sar</taxon>
        <taxon>Stramenopiles</taxon>
        <taxon>Ochrophyta</taxon>
        <taxon>Bolidophyceae</taxon>
        <taxon>Parmales</taxon>
        <taxon>Triparmaceae</taxon>
        <taxon>Tetraparma</taxon>
    </lineage>
</organism>
<comment type="similarity">
    <text evidence="1">Belongs to the carotenoid/retinoid oxidoreductase family. CrtISO subfamily.</text>
</comment>